<name>A0A4Q5M3P0_9BACT</name>
<organism evidence="1 2">
    <name type="scientific">Emticicia agri</name>
    <dbReference type="NCBI Taxonomy" id="2492393"/>
    <lineage>
        <taxon>Bacteria</taxon>
        <taxon>Pseudomonadati</taxon>
        <taxon>Bacteroidota</taxon>
        <taxon>Cytophagia</taxon>
        <taxon>Cytophagales</taxon>
        <taxon>Leadbetterellaceae</taxon>
        <taxon>Emticicia</taxon>
    </lineage>
</organism>
<proteinExistence type="predicted"/>
<keyword evidence="2" id="KW-1185">Reference proteome</keyword>
<dbReference type="Pfam" id="PF14284">
    <property type="entry name" value="PcfJ"/>
    <property type="match status" value="1"/>
</dbReference>
<evidence type="ECO:0000313" key="1">
    <source>
        <dbReference type="EMBL" id="RYU96775.1"/>
    </source>
</evidence>
<accession>A0A4Q5M3P0</accession>
<dbReference type="Proteomes" id="UP000293162">
    <property type="component" value="Unassembled WGS sequence"/>
</dbReference>
<comment type="caution">
    <text evidence="1">The sequence shown here is derived from an EMBL/GenBank/DDBJ whole genome shotgun (WGS) entry which is preliminary data.</text>
</comment>
<evidence type="ECO:0008006" key="3">
    <source>
        <dbReference type="Google" id="ProtNLM"/>
    </source>
</evidence>
<dbReference type="InterPro" id="IPR025586">
    <property type="entry name" value="PcfJ"/>
</dbReference>
<dbReference type="RefSeq" id="WP_130019734.1">
    <property type="nucleotide sequence ID" value="NZ_SEWF01000005.1"/>
</dbReference>
<protein>
    <recommendedName>
        <fullName evidence="3">PcfJ-like protein</fullName>
    </recommendedName>
</protein>
<dbReference type="EMBL" id="SEWF01000005">
    <property type="protein sequence ID" value="RYU96775.1"/>
    <property type="molecule type" value="Genomic_DNA"/>
</dbReference>
<dbReference type="AlphaFoldDB" id="A0A4Q5M3P0"/>
<evidence type="ECO:0000313" key="2">
    <source>
        <dbReference type="Proteomes" id="UP000293162"/>
    </source>
</evidence>
<reference evidence="1 2" key="1">
    <citation type="submission" date="2019-02" db="EMBL/GenBank/DDBJ databases">
        <title>Bacterial novel species Emticicia sp. 17J42-9 isolated from soil.</title>
        <authorList>
            <person name="Jung H.-Y."/>
        </authorList>
    </citation>
    <scope>NUCLEOTIDE SEQUENCE [LARGE SCALE GENOMIC DNA]</scope>
    <source>
        <strain evidence="1 2">17J42-9</strain>
    </source>
</reference>
<gene>
    <name evidence="1" type="ORF">EWM59_04415</name>
</gene>
<sequence length="430" mass="50786">MGKHISKQDRQRILQHKQERETLLKKKVFQADKLNKSFLEVINQALNKNLRTENQNNDRFQFFANFLAQHEAVNKRIVMEPWIDNLVFLTKQLEKKCPKWFRDMYFIEALTVVARHRNLWIRPLEQWKPKMKSEHQKFKELIAYLFAEYRFPTFLNYIFFNPEDYFFIRDFIFLAQGGSIKAISSAIPLSQKMKVEFTKSLVGFRVFEAFRYAQVIGLGGDEMLAYNLAYSWLGQNEIRDEALWETFIRILIAGDDFDQKKIGDLIDYVRFEINQNKTYSLKGRTLSSLIRQTERWNEGLKKSQSTKAQSQWKPAFFQPFEISEGKGYNEIQYKIVELSSDEELVAEGMRMRNCVASYTQHCIEGNSSIVSLRKYQCGFEVERLATIDVEVKNKRVVQAKSRFNRPIGAKATVLLNQWAEKHGFKVDEYL</sequence>
<dbReference type="OrthoDB" id="8866982at2"/>